<protein>
    <submittedName>
        <fullName evidence="1">Uncharacterized protein</fullName>
    </submittedName>
</protein>
<organism evidence="1 2">
    <name type="scientific">Candidatus Rhabdochlamydia oedothoracis</name>
    <dbReference type="NCBI Taxonomy" id="2720720"/>
    <lineage>
        <taxon>Bacteria</taxon>
        <taxon>Pseudomonadati</taxon>
        <taxon>Chlamydiota</taxon>
        <taxon>Chlamydiia</taxon>
        <taxon>Parachlamydiales</taxon>
        <taxon>Candidatus Rhabdochlamydiaceae</taxon>
        <taxon>Candidatus Rhabdochlamydia</taxon>
    </lineage>
</organism>
<gene>
    <name evidence="1" type="ORF">RHABOEDO_001070</name>
</gene>
<evidence type="ECO:0000313" key="1">
    <source>
        <dbReference type="EMBL" id="QYF48844.1"/>
    </source>
</evidence>
<sequence length="62" mass="6948">MTKELFFAQKQQGAFLNGQSLNISSVSQINQALLAMGFPYDVHKDPLHCIEHFSKILRTGTP</sequence>
<evidence type="ECO:0000313" key="2">
    <source>
        <dbReference type="Proteomes" id="UP000826014"/>
    </source>
</evidence>
<accession>A0ABX8V0Y3</accession>
<dbReference type="Proteomes" id="UP000826014">
    <property type="component" value="Chromosome"/>
</dbReference>
<name>A0ABX8V0Y3_9BACT</name>
<dbReference type="SUPFAM" id="SSF56655">
    <property type="entry name" value="Carbohydrate phosphatase"/>
    <property type="match status" value="1"/>
</dbReference>
<dbReference type="EMBL" id="CP075587">
    <property type="protein sequence ID" value="QYF48844.1"/>
    <property type="molecule type" value="Genomic_DNA"/>
</dbReference>
<reference evidence="1 2" key="1">
    <citation type="journal article" date="2022" name="bioRxiv">
        <title>Ecology and evolution of chlamydial symbionts of arthropods.</title>
        <authorList>
            <person name="Halter T."/>
            <person name="Koestlbacher S."/>
            <person name="Collingro A."/>
            <person name="Sixt B.S."/>
            <person name="Toenshoff E.R."/>
            <person name="Hendrickx F."/>
            <person name="Kostanjsek R."/>
            <person name="Horn M."/>
        </authorList>
    </citation>
    <scope>NUCLEOTIDE SEQUENCE [LARGE SCALE GENOMIC DNA]</scope>
    <source>
        <strain evidence="1">W744xW776</strain>
    </source>
</reference>
<keyword evidence="2" id="KW-1185">Reference proteome</keyword>
<proteinExistence type="predicted"/>
<dbReference type="RefSeq" id="WP_215216423.1">
    <property type="nucleotide sequence ID" value="NZ_CP075587.1"/>
</dbReference>